<evidence type="ECO:0000256" key="5">
    <source>
        <dbReference type="ARBA" id="ARBA00023136"/>
    </source>
</evidence>
<feature type="transmembrane region" description="Helical" evidence="9">
    <location>
        <begin position="232"/>
        <end position="250"/>
    </location>
</feature>
<feature type="transmembrane region" description="Helical" evidence="9">
    <location>
        <begin position="409"/>
        <end position="428"/>
    </location>
</feature>
<keyword evidence="5 9" id="KW-0472">Membrane</keyword>
<feature type="transmembrane region" description="Helical" evidence="9">
    <location>
        <begin position="377"/>
        <end position="397"/>
    </location>
</feature>
<dbReference type="AlphaFoldDB" id="W8ATJ8"/>
<accession>W8ATJ8</accession>
<dbReference type="SUPFAM" id="SSF103473">
    <property type="entry name" value="MFS general substrate transporter"/>
    <property type="match status" value="1"/>
</dbReference>
<keyword evidence="3 9" id="KW-0812">Transmembrane</keyword>
<gene>
    <name evidence="10" type="primary">MFS11</name>
</gene>
<feature type="transmembrane region" description="Helical" evidence="9">
    <location>
        <begin position="270"/>
        <end position="292"/>
    </location>
</feature>
<dbReference type="Gene3D" id="1.20.1250.20">
    <property type="entry name" value="MFS general substrate transporter like domains"/>
    <property type="match status" value="2"/>
</dbReference>
<dbReference type="InterPro" id="IPR036259">
    <property type="entry name" value="MFS_trans_sf"/>
</dbReference>
<dbReference type="GO" id="GO:0016020">
    <property type="term" value="C:membrane"/>
    <property type="evidence" value="ECO:0007669"/>
    <property type="project" value="UniProtKB-SubCell"/>
</dbReference>
<dbReference type="OrthoDB" id="196103at2759"/>
<feature type="transmembrane region" description="Helical" evidence="9">
    <location>
        <begin position="100"/>
        <end position="117"/>
    </location>
</feature>
<feature type="transmembrane region" description="Helical" evidence="9">
    <location>
        <begin position="76"/>
        <end position="94"/>
    </location>
</feature>
<feature type="transmembrane region" description="Helical" evidence="9">
    <location>
        <begin position="5"/>
        <end position="25"/>
    </location>
</feature>
<feature type="transmembrane region" description="Helical" evidence="9">
    <location>
        <begin position="304"/>
        <end position="324"/>
    </location>
</feature>
<evidence type="ECO:0000256" key="3">
    <source>
        <dbReference type="ARBA" id="ARBA00022692"/>
    </source>
</evidence>
<dbReference type="GeneID" id="101450676"/>
<evidence type="ECO:0000256" key="9">
    <source>
        <dbReference type="SAM" id="Phobius"/>
    </source>
</evidence>
<feature type="transmembrane region" description="Helical" evidence="9">
    <location>
        <begin position="344"/>
        <end position="365"/>
    </location>
</feature>
<feature type="transmembrane region" description="Helical" evidence="9">
    <location>
        <begin position="169"/>
        <end position="189"/>
    </location>
</feature>
<evidence type="ECO:0000256" key="8">
    <source>
        <dbReference type="ARBA" id="ARBA00041910"/>
    </source>
</evidence>
<comment type="subcellular location">
    <subcellularLocation>
        <location evidence="1">Membrane</location>
        <topology evidence="1">Multi-pass membrane protein</topology>
    </subcellularLocation>
</comment>
<evidence type="ECO:0000313" key="10">
    <source>
        <dbReference type="EMBL" id="JAB92170.1"/>
    </source>
</evidence>
<dbReference type="PANTHER" id="PTHR23294">
    <property type="entry name" value="ET TRANSLATION PRODUCT-RELATED"/>
    <property type="match status" value="1"/>
</dbReference>
<dbReference type="InterPro" id="IPR051617">
    <property type="entry name" value="UNC-93-like_regulator"/>
</dbReference>
<name>W8ATJ8_CERCA</name>
<organism evidence="10">
    <name type="scientific">Ceratitis capitata</name>
    <name type="common">Mediterranean fruit fly</name>
    <name type="synonym">Tephritis capitata</name>
    <dbReference type="NCBI Taxonomy" id="7213"/>
    <lineage>
        <taxon>Eukaryota</taxon>
        <taxon>Metazoa</taxon>
        <taxon>Ecdysozoa</taxon>
        <taxon>Arthropoda</taxon>
        <taxon>Hexapoda</taxon>
        <taxon>Insecta</taxon>
        <taxon>Pterygota</taxon>
        <taxon>Neoptera</taxon>
        <taxon>Endopterygota</taxon>
        <taxon>Diptera</taxon>
        <taxon>Brachycera</taxon>
        <taxon>Muscomorpha</taxon>
        <taxon>Tephritoidea</taxon>
        <taxon>Tephritidae</taxon>
        <taxon>Ceratitis</taxon>
        <taxon>Ceratitis</taxon>
    </lineage>
</organism>
<comment type="similarity">
    <text evidence="2">Belongs to the unc-93 family.</text>
</comment>
<reference evidence="10" key="1">
    <citation type="submission" date="2013-07" db="EMBL/GenBank/DDBJ databases">
        <authorList>
            <person name="Geib S."/>
        </authorList>
    </citation>
    <scope>NUCLEOTIDE SEQUENCE</scope>
</reference>
<feature type="transmembrane region" description="Helical" evidence="9">
    <location>
        <begin position="137"/>
        <end position="157"/>
    </location>
</feature>
<evidence type="ECO:0000256" key="1">
    <source>
        <dbReference type="ARBA" id="ARBA00004141"/>
    </source>
</evidence>
<dbReference type="CDD" id="cd17407">
    <property type="entry name" value="MFS_MFSD11"/>
    <property type="match status" value="1"/>
</dbReference>
<evidence type="ECO:0000256" key="6">
    <source>
        <dbReference type="ARBA" id="ARBA00023180"/>
    </source>
</evidence>
<keyword evidence="6" id="KW-0325">Glycoprotein</keyword>
<protein>
    <recommendedName>
        <fullName evidence="7">UNC93-like protein MFSD11</fullName>
    </recommendedName>
    <alternativeName>
        <fullName evidence="8">Major facilitator superfamily domain-containing protein 11</fullName>
    </alternativeName>
</protein>
<dbReference type="KEGG" id="ccat:101450676"/>
<evidence type="ECO:0000256" key="2">
    <source>
        <dbReference type="ARBA" id="ARBA00009172"/>
    </source>
</evidence>
<dbReference type="Pfam" id="PF05978">
    <property type="entry name" value="UNC-93"/>
    <property type="match status" value="1"/>
</dbReference>
<reference evidence="10" key="2">
    <citation type="journal article" date="2014" name="BMC Genomics">
        <title>A genomic perspective to assessing quality of mass-reared SIT flies used in Mediterranean fruit fly (Ceratitis capitata) eradication in California.</title>
        <authorList>
            <person name="Calla B."/>
            <person name="Hall B."/>
            <person name="Hou S."/>
            <person name="Geib S.M."/>
        </authorList>
    </citation>
    <scope>NUCLEOTIDE SEQUENCE</scope>
</reference>
<evidence type="ECO:0000256" key="4">
    <source>
        <dbReference type="ARBA" id="ARBA00022989"/>
    </source>
</evidence>
<keyword evidence="4 9" id="KW-1133">Transmembrane helix</keyword>
<dbReference type="InterPro" id="IPR010291">
    <property type="entry name" value="Ion_channel_UNC-93"/>
</dbReference>
<proteinExistence type="evidence at transcript level"/>
<dbReference type="EMBL" id="GAMC01014385">
    <property type="protein sequence ID" value="JAB92170.1"/>
    <property type="molecule type" value="mRNA"/>
</dbReference>
<feature type="transmembrane region" description="Helical" evidence="9">
    <location>
        <begin position="45"/>
        <end position="64"/>
    </location>
</feature>
<sequence>MDLKFVNVLILGFGFMFVFTAFQTMGNIEKTILDSIAKEDSSFTADGYTSLAIIYTAFSLCNWLAPSFISFTGPRVAMLVGSLTYTLFMVTFLFPSNWLLYLMSGVLGAGAAITWTGQGNFLARCSDLSSISRNSGIFWALLQCSMFFGNIFVYYQFQAKEHIDADTRNVVIGVLTAVAILGIVFLAALRPMPDNSVGTSEAQRQEQQNRTGWGSAVYAFKSAGKLFITRDMLLLSVAFLYTGMELSFFSGVYGPSIGFTKKIHTTPKEIVGLAGICIGAGEVFGGGLFGILAKKTTRFGRDPIVIAGYVIHMVAFFLIFLNLPDNAPFKDTEDISYLDPPRPWVALLCAFMLGLGDACMNTQIYSMLGGVYVKNSVGAFALFKFTQSTAAAISFFYSSHLGLRAQLGILVVFGTLGTACFCIVEWAVKRRQRESPEDSRTVSQDSRSVSYDK</sequence>
<evidence type="ECO:0000256" key="7">
    <source>
        <dbReference type="ARBA" id="ARBA00040302"/>
    </source>
</evidence>
<dbReference type="PANTHER" id="PTHR23294:SF0">
    <property type="entry name" value="UNC93-LIKE PROTEIN MFSD11"/>
    <property type="match status" value="1"/>
</dbReference>